<dbReference type="Gene3D" id="1.20.1560.10">
    <property type="entry name" value="ABC transporter type 1, transmembrane domain"/>
    <property type="match status" value="1"/>
</dbReference>
<dbReference type="AlphaFoldDB" id="A0A6A2YJW2"/>
<gene>
    <name evidence="7" type="ORF">F3Y22_tig00111566pilonHSYRG00067</name>
</gene>
<evidence type="ECO:0000313" key="8">
    <source>
        <dbReference type="Proteomes" id="UP000436088"/>
    </source>
</evidence>
<keyword evidence="2 5" id="KW-0812">Transmembrane</keyword>
<dbReference type="PROSITE" id="PS50929">
    <property type="entry name" value="ABC_TM1F"/>
    <property type="match status" value="1"/>
</dbReference>
<dbReference type="Gene3D" id="3.40.50.300">
    <property type="entry name" value="P-loop containing nucleotide triphosphate hydrolases"/>
    <property type="match status" value="1"/>
</dbReference>
<accession>A0A6A2YJW2</accession>
<evidence type="ECO:0000259" key="6">
    <source>
        <dbReference type="PROSITE" id="PS50929"/>
    </source>
</evidence>
<dbReference type="InterPro" id="IPR011527">
    <property type="entry name" value="ABC1_TM_dom"/>
</dbReference>
<dbReference type="GO" id="GO:0005743">
    <property type="term" value="C:mitochondrial inner membrane"/>
    <property type="evidence" value="ECO:0007669"/>
    <property type="project" value="TreeGrafter"/>
</dbReference>
<name>A0A6A2YJW2_HIBSY</name>
<organism evidence="7 8">
    <name type="scientific">Hibiscus syriacus</name>
    <name type="common">Rose of Sharon</name>
    <dbReference type="NCBI Taxonomy" id="106335"/>
    <lineage>
        <taxon>Eukaryota</taxon>
        <taxon>Viridiplantae</taxon>
        <taxon>Streptophyta</taxon>
        <taxon>Embryophyta</taxon>
        <taxon>Tracheophyta</taxon>
        <taxon>Spermatophyta</taxon>
        <taxon>Magnoliopsida</taxon>
        <taxon>eudicotyledons</taxon>
        <taxon>Gunneridae</taxon>
        <taxon>Pentapetalae</taxon>
        <taxon>rosids</taxon>
        <taxon>malvids</taxon>
        <taxon>Malvales</taxon>
        <taxon>Malvaceae</taxon>
        <taxon>Malvoideae</taxon>
        <taxon>Hibiscus</taxon>
    </lineage>
</organism>
<comment type="subcellular location">
    <subcellularLocation>
        <location evidence="1">Membrane</location>
        <topology evidence="1">Multi-pass membrane protein</topology>
    </subcellularLocation>
</comment>
<evidence type="ECO:0000256" key="3">
    <source>
        <dbReference type="ARBA" id="ARBA00022989"/>
    </source>
</evidence>
<comment type="caution">
    <text evidence="7">The sequence shown here is derived from an EMBL/GenBank/DDBJ whole genome shotgun (WGS) entry which is preliminary data.</text>
</comment>
<keyword evidence="4 5" id="KW-0472">Membrane</keyword>
<evidence type="ECO:0000313" key="7">
    <source>
        <dbReference type="EMBL" id="KAE8676934.1"/>
    </source>
</evidence>
<dbReference type="InterPro" id="IPR027417">
    <property type="entry name" value="P-loop_NTPase"/>
</dbReference>
<keyword evidence="3 5" id="KW-1133">Transmembrane helix</keyword>
<dbReference type="GO" id="GO:0005524">
    <property type="term" value="F:ATP binding"/>
    <property type="evidence" value="ECO:0007669"/>
    <property type="project" value="InterPro"/>
</dbReference>
<dbReference type="PANTHER" id="PTHR43394:SF1">
    <property type="entry name" value="ATP-BINDING CASSETTE SUB-FAMILY B MEMBER 10, MITOCHONDRIAL"/>
    <property type="match status" value="1"/>
</dbReference>
<feature type="transmembrane region" description="Helical" evidence="5">
    <location>
        <begin position="47"/>
        <end position="68"/>
    </location>
</feature>
<feature type="domain" description="ABC transmembrane type-1" evidence="6">
    <location>
        <begin position="47"/>
        <end position="141"/>
    </location>
</feature>
<dbReference type="Proteomes" id="UP000436088">
    <property type="component" value="Unassembled WGS sequence"/>
</dbReference>
<evidence type="ECO:0000256" key="5">
    <source>
        <dbReference type="SAM" id="Phobius"/>
    </source>
</evidence>
<sequence length="348" mass="38249">MLLSTTQIISLKYFRCSSKSKAHMVPSKRKSKISYDAKQKEIKIYNLSLNIDMILLALAVVPVISVAVRQFGRFVRELSHKTQAAVAAASSIAEESLGAIRTVRSFAQEEYEISCYSLKVEETVDLGLKQAGANLTITGLMSPGALTSFILYSLTVIKMEKLSWMRSGLPIHPVLTIWYSSFFQGITLKLQPGSKVALVDPSGGGKVIPLSEAFTLFRNIFGLFPNTIVVEHYTIYCLLQSTIASLIESIVSQEPILFNCSIEENIAYGCEGQADINDIGNTPKMANALEFISKFPDKYQTHVGERGVRHSGGQKQRVAIARALLMNPKILLLDEATSALDCNTPNFG</sequence>
<dbReference type="EMBL" id="VEPZ02001371">
    <property type="protein sequence ID" value="KAE8676934.1"/>
    <property type="molecule type" value="Genomic_DNA"/>
</dbReference>
<dbReference type="GO" id="GO:0015421">
    <property type="term" value="F:ABC-type oligopeptide transporter activity"/>
    <property type="evidence" value="ECO:0007669"/>
    <property type="project" value="TreeGrafter"/>
</dbReference>
<evidence type="ECO:0000256" key="1">
    <source>
        <dbReference type="ARBA" id="ARBA00004141"/>
    </source>
</evidence>
<dbReference type="InterPro" id="IPR039421">
    <property type="entry name" value="Type_1_exporter"/>
</dbReference>
<keyword evidence="8" id="KW-1185">Reference proteome</keyword>
<proteinExistence type="predicted"/>
<evidence type="ECO:0000256" key="2">
    <source>
        <dbReference type="ARBA" id="ARBA00022692"/>
    </source>
</evidence>
<feature type="transmembrane region" description="Helical" evidence="5">
    <location>
        <begin position="135"/>
        <end position="157"/>
    </location>
</feature>
<evidence type="ECO:0000256" key="4">
    <source>
        <dbReference type="ARBA" id="ARBA00023136"/>
    </source>
</evidence>
<dbReference type="InterPro" id="IPR036640">
    <property type="entry name" value="ABC1_TM_sf"/>
</dbReference>
<dbReference type="InterPro" id="IPR003439">
    <property type="entry name" value="ABC_transporter-like_ATP-bd"/>
</dbReference>
<dbReference type="GO" id="GO:0090374">
    <property type="term" value="P:oligopeptide export from mitochondrion"/>
    <property type="evidence" value="ECO:0007669"/>
    <property type="project" value="TreeGrafter"/>
</dbReference>
<dbReference type="Pfam" id="PF00664">
    <property type="entry name" value="ABC_membrane"/>
    <property type="match status" value="1"/>
</dbReference>
<dbReference type="PANTHER" id="PTHR43394">
    <property type="entry name" value="ATP-DEPENDENT PERMEASE MDL1, MITOCHONDRIAL"/>
    <property type="match status" value="1"/>
</dbReference>
<dbReference type="SUPFAM" id="SSF52540">
    <property type="entry name" value="P-loop containing nucleoside triphosphate hydrolases"/>
    <property type="match status" value="1"/>
</dbReference>
<reference evidence="7" key="1">
    <citation type="submission" date="2019-09" db="EMBL/GenBank/DDBJ databases">
        <title>Draft genome information of white flower Hibiscus syriacus.</title>
        <authorList>
            <person name="Kim Y.-M."/>
        </authorList>
    </citation>
    <scope>NUCLEOTIDE SEQUENCE [LARGE SCALE GENOMIC DNA]</scope>
    <source>
        <strain evidence="7">YM2019G1</strain>
    </source>
</reference>
<dbReference type="SUPFAM" id="SSF90123">
    <property type="entry name" value="ABC transporter transmembrane region"/>
    <property type="match status" value="1"/>
</dbReference>
<dbReference type="Pfam" id="PF00005">
    <property type="entry name" value="ABC_tran"/>
    <property type="match status" value="1"/>
</dbReference>
<dbReference type="GO" id="GO:0016887">
    <property type="term" value="F:ATP hydrolysis activity"/>
    <property type="evidence" value="ECO:0007669"/>
    <property type="project" value="InterPro"/>
</dbReference>
<protein>
    <recommendedName>
        <fullName evidence="6">ABC transmembrane type-1 domain-containing protein</fullName>
    </recommendedName>
</protein>